<dbReference type="GO" id="GO:0006457">
    <property type="term" value="P:protein folding"/>
    <property type="evidence" value="ECO:0007669"/>
    <property type="project" value="TreeGrafter"/>
</dbReference>
<comment type="similarity">
    <text evidence="1">Belongs to the protein disulfide isomerase family.</text>
</comment>
<dbReference type="GeneID" id="19953154"/>
<gene>
    <name evidence="3" type="ORF">SDRG_12427</name>
</gene>
<dbReference type="RefSeq" id="XP_008616722.1">
    <property type="nucleotide sequence ID" value="XM_008618500.1"/>
</dbReference>
<evidence type="ECO:0000256" key="2">
    <source>
        <dbReference type="SAM" id="SignalP"/>
    </source>
</evidence>
<reference evidence="3 4" key="1">
    <citation type="submission" date="2012-04" db="EMBL/GenBank/DDBJ databases">
        <title>The Genome Sequence of Saprolegnia declina VS20.</title>
        <authorList>
            <consortium name="The Broad Institute Genome Sequencing Platform"/>
            <person name="Russ C."/>
            <person name="Nusbaum C."/>
            <person name="Tyler B."/>
            <person name="van West P."/>
            <person name="Dieguez-Uribeondo J."/>
            <person name="de Bruijn I."/>
            <person name="Tripathy S."/>
            <person name="Jiang R."/>
            <person name="Young S.K."/>
            <person name="Zeng Q."/>
            <person name="Gargeya S."/>
            <person name="Fitzgerald M."/>
            <person name="Haas B."/>
            <person name="Abouelleil A."/>
            <person name="Alvarado L."/>
            <person name="Arachchi H.M."/>
            <person name="Berlin A."/>
            <person name="Chapman S.B."/>
            <person name="Goldberg J."/>
            <person name="Griggs A."/>
            <person name="Gujja S."/>
            <person name="Hansen M."/>
            <person name="Howarth C."/>
            <person name="Imamovic A."/>
            <person name="Larimer J."/>
            <person name="McCowen C."/>
            <person name="Montmayeur A."/>
            <person name="Murphy C."/>
            <person name="Neiman D."/>
            <person name="Pearson M."/>
            <person name="Priest M."/>
            <person name="Roberts A."/>
            <person name="Saif S."/>
            <person name="Shea T."/>
            <person name="Sisk P."/>
            <person name="Sykes S."/>
            <person name="Wortman J."/>
            <person name="Nusbaum C."/>
            <person name="Birren B."/>
        </authorList>
    </citation>
    <scope>NUCLEOTIDE SEQUENCE [LARGE SCALE GENOMIC DNA]</scope>
    <source>
        <strain evidence="3 4">VS20</strain>
    </source>
</reference>
<protein>
    <recommendedName>
        <fullName evidence="5">Thioredoxin domain-containing protein</fullName>
    </recommendedName>
</protein>
<dbReference type="VEuPathDB" id="FungiDB:SDRG_12427"/>
<dbReference type="GO" id="GO:0034976">
    <property type="term" value="P:response to endoplasmic reticulum stress"/>
    <property type="evidence" value="ECO:0007669"/>
    <property type="project" value="TreeGrafter"/>
</dbReference>
<dbReference type="Gene3D" id="3.40.30.10">
    <property type="entry name" value="Glutaredoxin"/>
    <property type="match status" value="2"/>
</dbReference>
<keyword evidence="4" id="KW-1185">Reference proteome</keyword>
<evidence type="ECO:0008006" key="5">
    <source>
        <dbReference type="Google" id="ProtNLM"/>
    </source>
</evidence>
<dbReference type="eggNOG" id="KOG0190">
    <property type="taxonomic scope" value="Eukaryota"/>
</dbReference>
<dbReference type="CDD" id="cd02961">
    <property type="entry name" value="PDI_a_family"/>
    <property type="match status" value="1"/>
</dbReference>
<dbReference type="Proteomes" id="UP000030762">
    <property type="component" value="Unassembled WGS sequence"/>
</dbReference>
<dbReference type="OrthoDB" id="427280at2759"/>
<feature type="chain" id="PRO_5005711658" description="Thioredoxin domain-containing protein" evidence="2">
    <location>
        <begin position="21"/>
        <end position="614"/>
    </location>
</feature>
<dbReference type="SUPFAM" id="SSF52833">
    <property type="entry name" value="Thioredoxin-like"/>
    <property type="match status" value="2"/>
</dbReference>
<dbReference type="GO" id="GO:0005783">
    <property type="term" value="C:endoplasmic reticulum"/>
    <property type="evidence" value="ECO:0007669"/>
    <property type="project" value="TreeGrafter"/>
</dbReference>
<dbReference type="AlphaFoldDB" id="T0RCD3"/>
<dbReference type="InParanoid" id="T0RCD3"/>
<dbReference type="InterPro" id="IPR036249">
    <property type="entry name" value="Thioredoxin-like_sf"/>
</dbReference>
<dbReference type="OMA" id="KVFQHAN"/>
<keyword evidence="2" id="KW-0732">Signal</keyword>
<dbReference type="STRING" id="1156394.T0RCD3"/>
<evidence type="ECO:0000313" key="4">
    <source>
        <dbReference type="Proteomes" id="UP000030762"/>
    </source>
</evidence>
<accession>T0RCD3</accession>
<name>T0RCD3_SAPDV</name>
<feature type="signal peptide" evidence="2">
    <location>
        <begin position="1"/>
        <end position="20"/>
    </location>
</feature>
<dbReference type="EMBL" id="JH767180">
    <property type="protein sequence ID" value="EQC29883.1"/>
    <property type="molecule type" value="Genomic_DNA"/>
</dbReference>
<dbReference type="GO" id="GO:0003756">
    <property type="term" value="F:protein disulfide isomerase activity"/>
    <property type="evidence" value="ECO:0007669"/>
    <property type="project" value="TreeGrafter"/>
</dbReference>
<evidence type="ECO:0000313" key="3">
    <source>
        <dbReference type="EMBL" id="EQC29883.1"/>
    </source>
</evidence>
<proteinExistence type="inferred from homology"/>
<dbReference type="PANTHER" id="PTHR18929">
    <property type="entry name" value="PROTEIN DISULFIDE ISOMERASE"/>
    <property type="match status" value="1"/>
</dbReference>
<organism evidence="3 4">
    <name type="scientific">Saprolegnia diclina (strain VS20)</name>
    <dbReference type="NCBI Taxonomy" id="1156394"/>
    <lineage>
        <taxon>Eukaryota</taxon>
        <taxon>Sar</taxon>
        <taxon>Stramenopiles</taxon>
        <taxon>Oomycota</taxon>
        <taxon>Saprolegniomycetes</taxon>
        <taxon>Saprolegniales</taxon>
        <taxon>Saprolegniaceae</taxon>
        <taxon>Saprolegnia</taxon>
    </lineage>
</organism>
<sequence>MKTTMLLGAALAACVALTGADVAAAATAASTSFDAKMAEQAKNLHKFMPGPTGPGFKDKGMTNQGDFEQMGRFGIPDLNNPTAEDLTDLNFDTAIAGDAYVAVLFYDPNMDDFEFVGLHWEKASMELQESGRSYTSASIRMARFDISEPEHGEIAELYRVDSDKPTMLLFKNGSVVQPIDARGGHTEIQAIILSATLPAVTHITSDAELKKWKRRKVFQHANIKFLAVTDDDASLSSFEAVCREIKRRAPCGYVSDRLLLGAIDVDANARHFLVRDFDAPRVIPYLGTAFTAKDALDMVANYDMPLLTDLGDKDESRVRNFLSHPKTFRLLAFFKTEAAKAAATPHLEAVGNAFGRDLLVAYTVEDPEDAMNFDYHFWDVPSNEPAILVVHMRRDRKYLYAGADAHSANQMLTFVQNVLRGDVQPKLKSQAAPTPNNGAVRLLVTNSFAKEVWQAPHQDTLLLLTRSDRHGPSQWFTQQLDVFAKVWRREKRVLVARMDMQHNDLLELSDDELATLPKLLYISREAKRTKSLGAAIPQLYPTMDELRQFVQTHQSMDLAVDEKVWARVYADDLELLRQHREAQAANTDIEHPGDILKEIDAEIQAMQHMAKDEL</sequence>
<evidence type="ECO:0000256" key="1">
    <source>
        <dbReference type="ARBA" id="ARBA00006347"/>
    </source>
</evidence>